<evidence type="ECO:0000313" key="2">
    <source>
        <dbReference type="Proteomes" id="UP000006403"/>
    </source>
</evidence>
<evidence type="ECO:0000313" key="1">
    <source>
        <dbReference type="EMBL" id="EJY48411.1"/>
    </source>
</evidence>
<dbReference type="PATRIC" id="fig|1134806.3.peg.4"/>
<dbReference type="EMBL" id="AMBL01000001">
    <property type="protein sequence ID" value="EJY48411.1"/>
    <property type="molecule type" value="Genomic_DNA"/>
</dbReference>
<name>J6YD54_ENTFC</name>
<comment type="caution">
    <text evidence="1">The sequence shown here is derived from an EMBL/GenBank/DDBJ whole genome shotgun (WGS) entry which is preliminary data.</text>
</comment>
<dbReference type="AlphaFoldDB" id="J6YD54"/>
<sequence>MKLDLCFIYFIQSNMKERKILMTKNKMTLKAEVLLYIQEHFSNQAFFTQPIYLDFEIRGVSAGSIGGTLQALKNEGYLENHFVQRSFNRRVVKKWYLVHS</sequence>
<proteinExistence type="predicted"/>
<protein>
    <submittedName>
        <fullName evidence="1">Uncharacterized protein</fullName>
    </submittedName>
</protein>
<organism evidence="1 2">
    <name type="scientific">Enterococcus faecium 505</name>
    <dbReference type="NCBI Taxonomy" id="1134806"/>
    <lineage>
        <taxon>Bacteria</taxon>
        <taxon>Bacillati</taxon>
        <taxon>Bacillota</taxon>
        <taxon>Bacilli</taxon>
        <taxon>Lactobacillales</taxon>
        <taxon>Enterococcaceae</taxon>
        <taxon>Enterococcus</taxon>
    </lineage>
</organism>
<accession>J6YD54</accession>
<dbReference type="HOGENOM" id="CLU_180651_0_0_9"/>
<gene>
    <name evidence="1" type="ORF">HMPREF1348_00004</name>
</gene>
<dbReference type="Proteomes" id="UP000006403">
    <property type="component" value="Unassembled WGS sequence"/>
</dbReference>
<reference evidence="1 2" key="1">
    <citation type="submission" date="2012-04" db="EMBL/GenBank/DDBJ databases">
        <authorList>
            <person name="Weinstock G."/>
            <person name="Sodergren E."/>
            <person name="Lobos E.A."/>
            <person name="Fulton L."/>
            <person name="Fulton R."/>
            <person name="Courtney L."/>
            <person name="Fronick C."/>
            <person name="O'Laughlin M."/>
            <person name="Godfrey J."/>
            <person name="Wilson R.M."/>
            <person name="Miner T."/>
            <person name="Farmer C."/>
            <person name="Delehaunty K."/>
            <person name="Cordes M."/>
            <person name="Minx P."/>
            <person name="Tomlinson C."/>
            <person name="Chen J."/>
            <person name="Wollam A."/>
            <person name="Pepin K.H."/>
            <person name="Bhonagiri V."/>
            <person name="Zhang X."/>
            <person name="Suruliraj S."/>
            <person name="Warren W."/>
            <person name="Mitreva M."/>
            <person name="Mardis E.R."/>
            <person name="Wilson R.K."/>
        </authorList>
    </citation>
    <scope>NUCLEOTIDE SEQUENCE [LARGE SCALE GENOMIC DNA]</scope>
    <source>
        <strain evidence="1 2">505</strain>
    </source>
</reference>